<gene>
    <name evidence="11" type="primary">LOC105363589</name>
</gene>
<dbReference type="Proteomes" id="UP000695007">
    <property type="component" value="Unplaced"/>
</dbReference>
<dbReference type="GO" id="GO:0004867">
    <property type="term" value="F:serine-type endopeptidase inhibitor activity"/>
    <property type="evidence" value="ECO:0007669"/>
    <property type="project" value="UniProtKB-UniRule"/>
</dbReference>
<keyword evidence="3 7" id="KW-0646">Protease inhibitor</keyword>
<sequence length="89" mass="10252">MYFTSIFVLLLAIICISDADEVEIKCTPKMNFKFYCNTCWCSEEGTIRICTKKYCPEDIFNKDGTLKSPPNIHQKMKILPKGISNIHNL</sequence>
<keyword evidence="5 7" id="KW-1015">Disulfide bond</keyword>
<dbReference type="InterPro" id="IPR036201">
    <property type="entry name" value="Pacifastin_dom_sf"/>
</dbReference>
<feature type="chain" id="PRO_5042589893" evidence="8">
    <location>
        <begin position="20"/>
        <end position="89"/>
    </location>
</feature>
<dbReference type="RefSeq" id="XP_011499628.1">
    <property type="nucleotide sequence ID" value="XM_011501326.1"/>
</dbReference>
<organism evidence="10 11">
    <name type="scientific">Ceratosolen solmsi marchali</name>
    <dbReference type="NCBI Taxonomy" id="326594"/>
    <lineage>
        <taxon>Eukaryota</taxon>
        <taxon>Metazoa</taxon>
        <taxon>Ecdysozoa</taxon>
        <taxon>Arthropoda</taxon>
        <taxon>Hexapoda</taxon>
        <taxon>Insecta</taxon>
        <taxon>Pterygota</taxon>
        <taxon>Neoptera</taxon>
        <taxon>Endopterygota</taxon>
        <taxon>Hymenoptera</taxon>
        <taxon>Apocrita</taxon>
        <taxon>Proctotrupomorpha</taxon>
        <taxon>Chalcidoidea</taxon>
        <taxon>Agaonidae</taxon>
        <taxon>Agaoninae</taxon>
        <taxon>Ceratosolen</taxon>
    </lineage>
</organism>
<keyword evidence="10" id="KW-1185">Reference proteome</keyword>
<dbReference type="GeneID" id="105363589"/>
<comment type="similarity">
    <text evidence="6 7">Belongs to the protease inhibitor I19 family.</text>
</comment>
<accession>A0AAJ6YKB6</accession>
<evidence type="ECO:0000259" key="9">
    <source>
        <dbReference type="PROSITE" id="PS51446"/>
    </source>
</evidence>
<keyword evidence="2" id="KW-0964">Secreted</keyword>
<dbReference type="SUPFAM" id="SSF57283">
    <property type="entry name" value="PMP inhibitors"/>
    <property type="match status" value="1"/>
</dbReference>
<dbReference type="InterPro" id="IPR008037">
    <property type="entry name" value="Pacifastin_dom"/>
</dbReference>
<evidence type="ECO:0000313" key="10">
    <source>
        <dbReference type="Proteomes" id="UP000695007"/>
    </source>
</evidence>
<dbReference type="PROSITE" id="PS51446">
    <property type="entry name" value="PACIFASTIN"/>
    <property type="match status" value="1"/>
</dbReference>
<keyword evidence="4 7" id="KW-0722">Serine protease inhibitor</keyword>
<name>A0AAJ6YKB6_9HYME</name>
<evidence type="ECO:0000256" key="5">
    <source>
        <dbReference type="ARBA" id="ARBA00023157"/>
    </source>
</evidence>
<comment type="caution">
    <text evidence="7">Lacks conserved residue(s) required for the propagation of feature annotation.</text>
</comment>
<keyword evidence="8" id="KW-0732">Signal</keyword>
<evidence type="ECO:0000256" key="1">
    <source>
        <dbReference type="ARBA" id="ARBA00004613"/>
    </source>
</evidence>
<feature type="signal peptide" evidence="8">
    <location>
        <begin position="1"/>
        <end position="19"/>
    </location>
</feature>
<evidence type="ECO:0000256" key="8">
    <source>
        <dbReference type="SAM" id="SignalP"/>
    </source>
</evidence>
<proteinExistence type="inferred from homology"/>
<feature type="domain" description="Pacifastin" evidence="9">
    <location>
        <begin position="23"/>
        <end position="58"/>
    </location>
</feature>
<evidence type="ECO:0000256" key="6">
    <source>
        <dbReference type="ARBA" id="ARBA00029459"/>
    </source>
</evidence>
<dbReference type="Pfam" id="PF05375">
    <property type="entry name" value="Pacifastin_I"/>
    <property type="match status" value="1"/>
</dbReference>
<dbReference type="GO" id="GO:0005576">
    <property type="term" value="C:extracellular region"/>
    <property type="evidence" value="ECO:0007669"/>
    <property type="project" value="UniProtKB-SubCell"/>
</dbReference>
<feature type="site" description="Reactive bond" evidence="7">
    <location>
        <begin position="52"/>
        <end position="53"/>
    </location>
</feature>
<protein>
    <submittedName>
        <fullName evidence="11">Pacifastin-like protease inhibitor cvp4</fullName>
    </submittedName>
</protein>
<comment type="subcellular location">
    <subcellularLocation>
        <location evidence="1">Secreted</location>
    </subcellularLocation>
</comment>
<evidence type="ECO:0000256" key="3">
    <source>
        <dbReference type="ARBA" id="ARBA00022690"/>
    </source>
</evidence>
<feature type="disulfide bond" evidence="7">
    <location>
        <begin position="26"/>
        <end position="41"/>
    </location>
</feature>
<evidence type="ECO:0000256" key="4">
    <source>
        <dbReference type="ARBA" id="ARBA00022900"/>
    </source>
</evidence>
<reference evidence="11" key="1">
    <citation type="submission" date="2025-08" db="UniProtKB">
        <authorList>
            <consortium name="RefSeq"/>
        </authorList>
    </citation>
    <scope>IDENTIFICATION</scope>
</reference>
<evidence type="ECO:0000256" key="7">
    <source>
        <dbReference type="PROSITE-ProRule" id="PRU00776"/>
    </source>
</evidence>
<dbReference type="KEGG" id="csol:105363589"/>
<dbReference type="AlphaFoldDB" id="A0AAJ6YKB6"/>
<evidence type="ECO:0000313" key="11">
    <source>
        <dbReference type="RefSeq" id="XP_011499628.1"/>
    </source>
</evidence>
<evidence type="ECO:0000256" key="2">
    <source>
        <dbReference type="ARBA" id="ARBA00022525"/>
    </source>
</evidence>